<name>A0A1S8M9V3_9CLOT</name>
<keyword evidence="3 6" id="KW-0694">RNA-binding</keyword>
<dbReference type="AlphaFoldDB" id="A0A1S8M9V3"/>
<dbReference type="SUPFAM" id="SSF48013">
    <property type="entry name" value="NusB-like"/>
    <property type="match status" value="1"/>
</dbReference>
<keyword evidence="9" id="KW-1185">Reference proteome</keyword>
<dbReference type="Pfam" id="PF01029">
    <property type="entry name" value="NusB"/>
    <property type="match status" value="1"/>
</dbReference>
<gene>
    <name evidence="6 8" type="primary">nusB</name>
    <name evidence="8" type="ORF">CROST_025670</name>
</gene>
<evidence type="ECO:0000259" key="7">
    <source>
        <dbReference type="Pfam" id="PF01029"/>
    </source>
</evidence>
<dbReference type="HAMAP" id="MF_00073">
    <property type="entry name" value="NusB"/>
    <property type="match status" value="1"/>
</dbReference>
<evidence type="ECO:0000256" key="6">
    <source>
        <dbReference type="HAMAP-Rule" id="MF_00073"/>
    </source>
</evidence>
<dbReference type="STRING" id="84029.CROST_24180"/>
<protein>
    <recommendedName>
        <fullName evidence="6">Transcription antitermination protein NusB</fullName>
    </recommendedName>
    <alternativeName>
        <fullName evidence="6">Antitermination factor NusB</fullName>
    </alternativeName>
</protein>
<sequence>MNRKKSREVAMKLLFEISINKNSIEATIENYKEDNEVQNLDFQYIERILRGIDENKEFIDSKIEEASNKWKINRISKINITIIRMAAYEIFFEKDIPCKVSANEAVELAKNYAEENSFSFVNGIIGNLINSNGEKS</sequence>
<dbReference type="KEGG" id="crw:CROST_025670"/>
<organism evidence="8 9">
    <name type="scientific">Clostridium felsineum</name>
    <dbReference type="NCBI Taxonomy" id="36839"/>
    <lineage>
        <taxon>Bacteria</taxon>
        <taxon>Bacillati</taxon>
        <taxon>Bacillota</taxon>
        <taxon>Clostridia</taxon>
        <taxon>Eubacteriales</taxon>
        <taxon>Clostridiaceae</taxon>
        <taxon>Clostridium</taxon>
    </lineage>
</organism>
<evidence type="ECO:0000256" key="4">
    <source>
        <dbReference type="ARBA" id="ARBA00023015"/>
    </source>
</evidence>
<dbReference type="GO" id="GO:0003723">
    <property type="term" value="F:RNA binding"/>
    <property type="evidence" value="ECO:0007669"/>
    <property type="project" value="UniProtKB-UniRule"/>
</dbReference>
<proteinExistence type="inferred from homology"/>
<comment type="function">
    <text evidence="6">Involved in transcription antitermination. Required for transcription of ribosomal RNA (rRNA) genes. Binds specifically to the boxA antiterminator sequence of the ribosomal RNA (rrn) operons.</text>
</comment>
<dbReference type="Gene3D" id="1.10.940.10">
    <property type="entry name" value="NusB-like"/>
    <property type="match status" value="1"/>
</dbReference>
<dbReference type="NCBIfam" id="TIGR01951">
    <property type="entry name" value="nusB"/>
    <property type="match status" value="1"/>
</dbReference>
<dbReference type="RefSeq" id="WP_077833692.1">
    <property type="nucleotide sequence ID" value="NZ_CP096983.1"/>
</dbReference>
<dbReference type="InterPro" id="IPR006027">
    <property type="entry name" value="NusB_RsmB_TIM44"/>
</dbReference>
<dbReference type="GO" id="GO:0006353">
    <property type="term" value="P:DNA-templated transcription termination"/>
    <property type="evidence" value="ECO:0007669"/>
    <property type="project" value="UniProtKB-UniRule"/>
</dbReference>
<feature type="domain" description="NusB/RsmB/TIM44" evidence="7">
    <location>
        <begin position="5"/>
        <end position="129"/>
    </location>
</feature>
<evidence type="ECO:0000256" key="3">
    <source>
        <dbReference type="ARBA" id="ARBA00022884"/>
    </source>
</evidence>
<dbReference type="PANTHER" id="PTHR11078">
    <property type="entry name" value="N UTILIZATION SUBSTANCE PROTEIN B-RELATED"/>
    <property type="match status" value="1"/>
</dbReference>
<evidence type="ECO:0000256" key="2">
    <source>
        <dbReference type="ARBA" id="ARBA00022814"/>
    </source>
</evidence>
<dbReference type="GO" id="GO:0005829">
    <property type="term" value="C:cytosol"/>
    <property type="evidence" value="ECO:0007669"/>
    <property type="project" value="TreeGrafter"/>
</dbReference>
<reference evidence="8 9" key="1">
    <citation type="submission" date="2022-04" db="EMBL/GenBank/DDBJ databases">
        <title>Genome sequence of C. roseum typestrain.</title>
        <authorList>
            <person name="Poehlein A."/>
            <person name="Schoch T."/>
            <person name="Duerre P."/>
            <person name="Daniel R."/>
        </authorList>
    </citation>
    <scope>NUCLEOTIDE SEQUENCE [LARGE SCALE GENOMIC DNA]</scope>
    <source>
        <strain evidence="8 9">DSM 7320</strain>
    </source>
</reference>
<evidence type="ECO:0000256" key="1">
    <source>
        <dbReference type="ARBA" id="ARBA00005952"/>
    </source>
</evidence>
<dbReference type="InterPro" id="IPR011605">
    <property type="entry name" value="NusB_fam"/>
</dbReference>
<keyword evidence="2 6" id="KW-0889">Transcription antitermination</keyword>
<dbReference type="EMBL" id="CP096983">
    <property type="protein sequence ID" value="URZ11850.1"/>
    <property type="molecule type" value="Genomic_DNA"/>
</dbReference>
<dbReference type="PANTHER" id="PTHR11078:SF3">
    <property type="entry name" value="ANTITERMINATION NUSB DOMAIN-CONTAINING PROTEIN"/>
    <property type="match status" value="1"/>
</dbReference>
<keyword evidence="5 6" id="KW-0804">Transcription</keyword>
<evidence type="ECO:0000313" key="9">
    <source>
        <dbReference type="Proteomes" id="UP000190951"/>
    </source>
</evidence>
<evidence type="ECO:0000256" key="5">
    <source>
        <dbReference type="ARBA" id="ARBA00023163"/>
    </source>
</evidence>
<accession>A0A1S8M9V3</accession>
<evidence type="ECO:0000313" key="8">
    <source>
        <dbReference type="EMBL" id="URZ11850.1"/>
    </source>
</evidence>
<keyword evidence="4 6" id="KW-0805">Transcription regulation</keyword>
<dbReference type="InterPro" id="IPR035926">
    <property type="entry name" value="NusB-like_sf"/>
</dbReference>
<dbReference type="GO" id="GO:0031564">
    <property type="term" value="P:transcription antitermination"/>
    <property type="evidence" value="ECO:0007669"/>
    <property type="project" value="UniProtKB-KW"/>
</dbReference>
<comment type="similarity">
    <text evidence="1 6">Belongs to the NusB family.</text>
</comment>
<dbReference type="Proteomes" id="UP000190951">
    <property type="component" value="Chromosome"/>
</dbReference>